<reference evidence="2" key="1">
    <citation type="journal article" date="2019" name="Int. J. Syst. Evol. Microbiol.">
        <title>The Global Catalogue of Microorganisms (GCM) 10K type strain sequencing project: providing services to taxonomists for standard genome sequencing and annotation.</title>
        <authorList>
            <consortium name="The Broad Institute Genomics Platform"/>
            <consortium name="The Broad Institute Genome Sequencing Center for Infectious Disease"/>
            <person name="Wu L."/>
            <person name="Ma J."/>
        </authorList>
    </citation>
    <scope>NUCLEOTIDE SEQUENCE [LARGE SCALE GENOMIC DNA]</scope>
    <source>
        <strain evidence="2">CGMCC 1.13587</strain>
    </source>
</reference>
<evidence type="ECO:0008006" key="3">
    <source>
        <dbReference type="Google" id="ProtNLM"/>
    </source>
</evidence>
<dbReference type="RefSeq" id="WP_377329144.1">
    <property type="nucleotide sequence ID" value="NZ_JBHSNG010000023.1"/>
</dbReference>
<dbReference type="EMBL" id="JBHSNG010000023">
    <property type="protein sequence ID" value="MFC5582756.1"/>
    <property type="molecule type" value="Genomic_DNA"/>
</dbReference>
<keyword evidence="2" id="KW-1185">Reference proteome</keyword>
<gene>
    <name evidence="1" type="ORF">ACFPPB_16670</name>
</gene>
<sequence>MHDPLAALLGASDDGLLEYSYLDAVRLAGHSCPTVAGAFLVARAATMALFPDGPAMRGEIEVRMPAPEEEGTNGVIAQVLTLITGAATANGFHGIGGRFVRQHLLRFSDVSHAGAIGFRRRDNAAAVSVELDLRSIPAPPNLRELLATAVDPAASTAQRAEFARVWQERVRTLLLEHADDPEVLRVTRIQCN</sequence>
<accession>A0ABW0T2E3</accession>
<comment type="caution">
    <text evidence="1">The sequence shown here is derived from an EMBL/GenBank/DDBJ whole genome shotgun (WGS) entry which is preliminary data.</text>
</comment>
<protein>
    <recommendedName>
        <fullName evidence="3">Formylmethanofuran dehydrogenase subunit E domain-containing protein</fullName>
    </recommendedName>
</protein>
<proteinExistence type="predicted"/>
<organism evidence="1 2">
    <name type="scientific">Rhodanobacter terrae</name>
    <dbReference type="NCBI Taxonomy" id="418647"/>
    <lineage>
        <taxon>Bacteria</taxon>
        <taxon>Pseudomonadati</taxon>
        <taxon>Pseudomonadota</taxon>
        <taxon>Gammaproteobacteria</taxon>
        <taxon>Lysobacterales</taxon>
        <taxon>Rhodanobacteraceae</taxon>
        <taxon>Rhodanobacter</taxon>
    </lineage>
</organism>
<dbReference type="Proteomes" id="UP001596111">
    <property type="component" value="Unassembled WGS sequence"/>
</dbReference>
<evidence type="ECO:0000313" key="2">
    <source>
        <dbReference type="Proteomes" id="UP001596111"/>
    </source>
</evidence>
<name>A0ABW0T2E3_9GAMM</name>
<evidence type="ECO:0000313" key="1">
    <source>
        <dbReference type="EMBL" id="MFC5582756.1"/>
    </source>
</evidence>